<dbReference type="AlphaFoldDB" id="A0A1G6TG89"/>
<dbReference type="GO" id="GO:0018773">
    <property type="term" value="F:acetylpyruvate hydrolase activity"/>
    <property type="evidence" value="ECO:0007669"/>
    <property type="project" value="TreeGrafter"/>
</dbReference>
<proteinExistence type="predicted"/>
<evidence type="ECO:0000259" key="3">
    <source>
        <dbReference type="Pfam" id="PF10370"/>
    </source>
</evidence>
<dbReference type="Pfam" id="PF01557">
    <property type="entry name" value="FAA_hydrolase"/>
    <property type="match status" value="1"/>
</dbReference>
<dbReference type="InterPro" id="IPR011234">
    <property type="entry name" value="Fumarylacetoacetase-like_C"/>
</dbReference>
<dbReference type="Pfam" id="PF10370">
    <property type="entry name" value="Rv2993c-like_N"/>
    <property type="match status" value="1"/>
</dbReference>
<gene>
    <name evidence="4" type="ORF">SAMN04487779_100658</name>
</gene>
<dbReference type="Proteomes" id="UP000198925">
    <property type="component" value="Unassembled WGS sequence"/>
</dbReference>
<feature type="domain" description="Rv2993c-like N-terminal" evidence="3">
    <location>
        <begin position="4"/>
        <end position="51"/>
    </location>
</feature>
<dbReference type="Gene3D" id="3.90.850.10">
    <property type="entry name" value="Fumarylacetoacetase-like, C-terminal domain"/>
    <property type="match status" value="1"/>
</dbReference>
<dbReference type="InterPro" id="IPR018833">
    <property type="entry name" value="Rv2993c-like_N"/>
</dbReference>
<accession>A0A1G6TG89</accession>
<dbReference type="EMBL" id="FMZX01000006">
    <property type="protein sequence ID" value="SDD27874.1"/>
    <property type="molecule type" value="Genomic_DNA"/>
</dbReference>
<evidence type="ECO:0000259" key="2">
    <source>
        <dbReference type="Pfam" id="PF01557"/>
    </source>
</evidence>
<sequence length="258" mass="27361">MTLWVRYAHDGVEGFGTLEGEEIAVHAGEFFATPGPTGERLPRAAVRLLPPVRPGAFIGLWNNFHAAAAKQGNAIPEFPLYFLKNPRCVIGPGEAIRPPAAYDGKVLYEGELGIVIGQRVTAVDEAAAEAAIFGYTAVNDVTALDLLTADASFPQWARAKGCDSFGPIGPAIATGFDWRAARVTVALNGRVRQDYPLEDMILPPARIVSLVSREMTLHPGDVIACGTSLGALPMRPGMQVAVTIEGIGVLENPYAPSS</sequence>
<keyword evidence="5" id="KW-1185">Reference proteome</keyword>
<evidence type="ECO:0000313" key="5">
    <source>
        <dbReference type="Proteomes" id="UP000198925"/>
    </source>
</evidence>
<evidence type="ECO:0000256" key="1">
    <source>
        <dbReference type="ARBA" id="ARBA00022723"/>
    </source>
</evidence>
<dbReference type="RefSeq" id="WP_090663535.1">
    <property type="nucleotide sequence ID" value="NZ_FMZX01000006.1"/>
</dbReference>
<name>A0A1G6TG89_9PROT</name>
<dbReference type="Gene3D" id="2.30.30.370">
    <property type="entry name" value="FAH"/>
    <property type="match status" value="1"/>
</dbReference>
<organism evidence="4 5">
    <name type="scientific">Belnapia rosea</name>
    <dbReference type="NCBI Taxonomy" id="938405"/>
    <lineage>
        <taxon>Bacteria</taxon>
        <taxon>Pseudomonadati</taxon>
        <taxon>Pseudomonadota</taxon>
        <taxon>Alphaproteobacteria</taxon>
        <taxon>Acetobacterales</taxon>
        <taxon>Roseomonadaceae</taxon>
        <taxon>Belnapia</taxon>
    </lineage>
</organism>
<feature type="domain" description="Fumarylacetoacetase-like C-terminal" evidence="2">
    <location>
        <begin position="58"/>
        <end position="252"/>
    </location>
</feature>
<dbReference type="InterPro" id="IPR036663">
    <property type="entry name" value="Fumarylacetoacetase_C_sf"/>
</dbReference>
<dbReference type="PANTHER" id="PTHR11820:SF7">
    <property type="entry name" value="ACYLPYRUVASE FAHD1, MITOCHONDRIAL"/>
    <property type="match status" value="1"/>
</dbReference>
<dbReference type="GO" id="GO:0046872">
    <property type="term" value="F:metal ion binding"/>
    <property type="evidence" value="ECO:0007669"/>
    <property type="project" value="UniProtKB-KW"/>
</dbReference>
<keyword evidence="1" id="KW-0479">Metal-binding</keyword>
<dbReference type="PANTHER" id="PTHR11820">
    <property type="entry name" value="ACYLPYRUVASE"/>
    <property type="match status" value="1"/>
</dbReference>
<dbReference type="STRING" id="938405.SAMN02927895_03271"/>
<dbReference type="SUPFAM" id="SSF56529">
    <property type="entry name" value="FAH"/>
    <property type="match status" value="1"/>
</dbReference>
<protein>
    <submittedName>
        <fullName evidence="4">2-keto-4-pentenoate hydratase/2-oxohepta-3-ene-1,7-dioic acid hydratase (Catechol pathway)</fullName>
    </submittedName>
</protein>
<evidence type="ECO:0000313" key="4">
    <source>
        <dbReference type="EMBL" id="SDD27874.1"/>
    </source>
</evidence>
<reference evidence="4 5" key="1">
    <citation type="submission" date="2016-10" db="EMBL/GenBank/DDBJ databases">
        <authorList>
            <person name="de Groot N.N."/>
        </authorList>
    </citation>
    <scope>NUCLEOTIDE SEQUENCE [LARGE SCALE GENOMIC DNA]</scope>
    <source>
        <strain evidence="4 5">CPCC 100156</strain>
    </source>
</reference>